<dbReference type="STRING" id="1586287.BBK82_46930"/>
<dbReference type="KEGG" id="led:BBK82_46930"/>
<comment type="cofactor">
    <cofactor evidence="1">
        <name>Mg(2+)</name>
        <dbReference type="ChEBI" id="CHEBI:18420"/>
    </cofactor>
</comment>
<dbReference type="EMBL" id="CP016793">
    <property type="protein sequence ID" value="ANZ42341.1"/>
    <property type="molecule type" value="Genomic_DNA"/>
</dbReference>
<dbReference type="Proteomes" id="UP000093053">
    <property type="component" value="Chromosome"/>
</dbReference>
<dbReference type="InterPro" id="IPR000086">
    <property type="entry name" value="NUDIX_hydrolase_dom"/>
</dbReference>
<dbReference type="RefSeq" id="WP_065920671.1">
    <property type="nucleotide sequence ID" value="NZ_CP016793.1"/>
</dbReference>
<dbReference type="PROSITE" id="PS51462">
    <property type="entry name" value="NUDIX"/>
    <property type="match status" value="1"/>
</dbReference>
<evidence type="ECO:0000256" key="2">
    <source>
        <dbReference type="ARBA" id="ARBA00022801"/>
    </source>
</evidence>
<accession>A0A1B2HXB6</accession>
<dbReference type="InterPro" id="IPR015797">
    <property type="entry name" value="NUDIX_hydrolase-like_dom_sf"/>
</dbReference>
<name>A0A1B2HXB6_9PSEU</name>
<organism evidence="4 5">
    <name type="scientific">Lentzea guizhouensis</name>
    <dbReference type="NCBI Taxonomy" id="1586287"/>
    <lineage>
        <taxon>Bacteria</taxon>
        <taxon>Bacillati</taxon>
        <taxon>Actinomycetota</taxon>
        <taxon>Actinomycetes</taxon>
        <taxon>Pseudonocardiales</taxon>
        <taxon>Pseudonocardiaceae</taxon>
        <taxon>Lentzea</taxon>
    </lineage>
</organism>
<dbReference type="GO" id="GO:0005829">
    <property type="term" value="C:cytosol"/>
    <property type="evidence" value="ECO:0007669"/>
    <property type="project" value="TreeGrafter"/>
</dbReference>
<dbReference type="GO" id="GO:0016787">
    <property type="term" value="F:hydrolase activity"/>
    <property type="evidence" value="ECO:0007669"/>
    <property type="project" value="UniProtKB-KW"/>
</dbReference>
<dbReference type="Gene3D" id="3.90.79.10">
    <property type="entry name" value="Nucleoside Triphosphate Pyrophosphohydrolase"/>
    <property type="match status" value="1"/>
</dbReference>
<evidence type="ECO:0000256" key="1">
    <source>
        <dbReference type="ARBA" id="ARBA00001946"/>
    </source>
</evidence>
<evidence type="ECO:0000259" key="3">
    <source>
        <dbReference type="PROSITE" id="PS51462"/>
    </source>
</evidence>
<dbReference type="AlphaFoldDB" id="A0A1B2HXB6"/>
<evidence type="ECO:0000313" key="5">
    <source>
        <dbReference type="Proteomes" id="UP000093053"/>
    </source>
</evidence>
<dbReference type="Pfam" id="PF00293">
    <property type="entry name" value="NUDIX"/>
    <property type="match status" value="1"/>
</dbReference>
<dbReference type="GO" id="GO:0006753">
    <property type="term" value="P:nucleoside phosphate metabolic process"/>
    <property type="evidence" value="ECO:0007669"/>
    <property type="project" value="TreeGrafter"/>
</dbReference>
<dbReference type="PANTHER" id="PTHR11839">
    <property type="entry name" value="UDP/ADP-SUGAR PYROPHOSPHATASE"/>
    <property type="match status" value="1"/>
</dbReference>
<proteinExistence type="predicted"/>
<dbReference type="SUPFAM" id="SSF55811">
    <property type="entry name" value="Nudix"/>
    <property type="match status" value="1"/>
</dbReference>
<sequence length="198" mass="21342">MATTCSDSSSAGVVMVWQRLATNVVHRSPWFEVRSDDVVKPDGGHGVYTHVVAPASVTVLAIRDDDQVVLTRQWIYTHNGTQWRLPGGAMDETDAGPAEAAVRELAEETGLRADKWERLGQIHGADSLSNHVDHIFLATGLTQGEAALEAGESDLRVRTIPFRHALELVQQGMLPHAGSSHAVLVMALRRATGGHAVS</sequence>
<keyword evidence="2 4" id="KW-0378">Hydrolase</keyword>
<dbReference type="PANTHER" id="PTHR11839:SF18">
    <property type="entry name" value="NUDIX HYDROLASE DOMAIN-CONTAINING PROTEIN"/>
    <property type="match status" value="1"/>
</dbReference>
<gene>
    <name evidence="4" type="ORF">BBK82_46930</name>
</gene>
<feature type="domain" description="Nudix hydrolase" evidence="3">
    <location>
        <begin position="52"/>
        <end position="188"/>
    </location>
</feature>
<dbReference type="CDD" id="cd24161">
    <property type="entry name" value="NUDIX_ADPRase_Ndx2"/>
    <property type="match status" value="1"/>
</dbReference>
<evidence type="ECO:0000313" key="4">
    <source>
        <dbReference type="EMBL" id="ANZ42341.1"/>
    </source>
</evidence>
<protein>
    <submittedName>
        <fullName evidence="4">NUDIX hydrolase</fullName>
    </submittedName>
</protein>
<reference evidence="4 5" key="1">
    <citation type="submission" date="2016-07" db="EMBL/GenBank/DDBJ databases">
        <title>Complete genome sequence of the Lentzea guizhouensis DHS C013.</title>
        <authorList>
            <person name="Cao C."/>
        </authorList>
    </citation>
    <scope>NUCLEOTIDE SEQUENCE [LARGE SCALE GENOMIC DNA]</scope>
    <source>
        <strain evidence="4 5">DHS C013</strain>
    </source>
</reference>
<keyword evidence="5" id="KW-1185">Reference proteome</keyword>
<dbReference type="GO" id="GO:0019693">
    <property type="term" value="P:ribose phosphate metabolic process"/>
    <property type="evidence" value="ECO:0007669"/>
    <property type="project" value="TreeGrafter"/>
</dbReference>